<dbReference type="Proteomes" id="UP001057402">
    <property type="component" value="Chromosome 10"/>
</dbReference>
<protein>
    <submittedName>
        <fullName evidence="1">Uncharacterized protein</fullName>
    </submittedName>
</protein>
<evidence type="ECO:0000313" key="2">
    <source>
        <dbReference type="Proteomes" id="UP001057402"/>
    </source>
</evidence>
<gene>
    <name evidence="1" type="ORF">MLD38_033559</name>
</gene>
<comment type="caution">
    <text evidence="1">The sequence shown here is derived from an EMBL/GenBank/DDBJ whole genome shotgun (WGS) entry which is preliminary data.</text>
</comment>
<keyword evidence="2" id="KW-1185">Reference proteome</keyword>
<proteinExistence type="predicted"/>
<evidence type="ECO:0000313" key="1">
    <source>
        <dbReference type="EMBL" id="KAI4320035.1"/>
    </source>
</evidence>
<sequence length="112" mass="12785">MDKRKEERKKGGRTKSSQEGSFRKYLEREEVTRRRREITVLCGESEKREVAGPRKVEGRHLGLSLTVGNDMCSLERAETMKEKGIVKGVSNLDKGTFRMSAQVAIFDEYASE</sequence>
<organism evidence="1 2">
    <name type="scientific">Melastoma candidum</name>
    <dbReference type="NCBI Taxonomy" id="119954"/>
    <lineage>
        <taxon>Eukaryota</taxon>
        <taxon>Viridiplantae</taxon>
        <taxon>Streptophyta</taxon>
        <taxon>Embryophyta</taxon>
        <taxon>Tracheophyta</taxon>
        <taxon>Spermatophyta</taxon>
        <taxon>Magnoliopsida</taxon>
        <taxon>eudicotyledons</taxon>
        <taxon>Gunneridae</taxon>
        <taxon>Pentapetalae</taxon>
        <taxon>rosids</taxon>
        <taxon>malvids</taxon>
        <taxon>Myrtales</taxon>
        <taxon>Melastomataceae</taxon>
        <taxon>Melastomatoideae</taxon>
        <taxon>Melastomateae</taxon>
        <taxon>Melastoma</taxon>
    </lineage>
</organism>
<dbReference type="EMBL" id="CM042889">
    <property type="protein sequence ID" value="KAI4320035.1"/>
    <property type="molecule type" value="Genomic_DNA"/>
</dbReference>
<reference evidence="2" key="1">
    <citation type="journal article" date="2023" name="Front. Plant Sci.">
        <title>Chromosomal-level genome assembly of Melastoma candidum provides insights into trichome evolution.</title>
        <authorList>
            <person name="Zhong Y."/>
            <person name="Wu W."/>
            <person name="Sun C."/>
            <person name="Zou P."/>
            <person name="Liu Y."/>
            <person name="Dai S."/>
            <person name="Zhou R."/>
        </authorList>
    </citation>
    <scope>NUCLEOTIDE SEQUENCE [LARGE SCALE GENOMIC DNA]</scope>
</reference>
<accession>A0ACB9M797</accession>
<name>A0ACB9M797_9MYRT</name>